<proteinExistence type="predicted"/>
<name>A0A160TLP7_9ZZZZ</name>
<gene>
    <name evidence="3" type="ORF">MGWOODY_Smn1485</name>
</gene>
<keyword evidence="2" id="KW-0472">Membrane</keyword>
<evidence type="ECO:0000256" key="2">
    <source>
        <dbReference type="SAM" id="Phobius"/>
    </source>
</evidence>
<organism evidence="3">
    <name type="scientific">hydrothermal vent metagenome</name>
    <dbReference type="NCBI Taxonomy" id="652676"/>
    <lineage>
        <taxon>unclassified sequences</taxon>
        <taxon>metagenomes</taxon>
        <taxon>ecological metagenomes</taxon>
    </lineage>
</organism>
<feature type="region of interest" description="Disordered" evidence="1">
    <location>
        <begin position="195"/>
        <end position="229"/>
    </location>
</feature>
<evidence type="ECO:0000256" key="1">
    <source>
        <dbReference type="SAM" id="MobiDB-lite"/>
    </source>
</evidence>
<dbReference type="EMBL" id="CZQE01000268">
    <property type="protein sequence ID" value="CUS45491.1"/>
    <property type="molecule type" value="Genomic_DNA"/>
</dbReference>
<sequence length="229" mass="23965">MAEQPELDLPAPPVSPAAPAKPRRTFFAGFSRMQILAGLILLATVVWGMWVTKTLVTPKQDHIVSARLSSIVGEYVQAQARSTSPPAQVEAEMRGFMASLDKELQRRSAGGQIVLVGEAVLTKNVPDITDSLRQSVYASGVPRPRQASAEELQQMNAQAMAAARPQLAAPAQMPGQMPGAAPPIDPMMAAQGMAAPGMVSSGQQQPVPQYAPPAAQVSTFGGSDGIGGQ</sequence>
<feature type="compositionally biased region" description="Low complexity" evidence="1">
    <location>
        <begin position="195"/>
        <end position="217"/>
    </location>
</feature>
<protein>
    <submittedName>
        <fullName evidence="3">Conjugative transfer protein ELI_00880</fullName>
    </submittedName>
</protein>
<dbReference type="InterPro" id="IPR014115">
    <property type="entry name" value="TrbI_Ftype"/>
</dbReference>
<reference evidence="3" key="1">
    <citation type="submission" date="2015-10" db="EMBL/GenBank/DDBJ databases">
        <authorList>
            <person name="Gilbert D.G."/>
        </authorList>
    </citation>
    <scope>NUCLEOTIDE SEQUENCE</scope>
</reference>
<dbReference type="AlphaFoldDB" id="A0A160TLP7"/>
<feature type="transmembrane region" description="Helical" evidence="2">
    <location>
        <begin position="33"/>
        <end position="50"/>
    </location>
</feature>
<keyword evidence="2" id="KW-0812">Transmembrane</keyword>
<accession>A0A160TLP7</accession>
<evidence type="ECO:0000313" key="3">
    <source>
        <dbReference type="EMBL" id="CUS45491.1"/>
    </source>
</evidence>
<dbReference type="Pfam" id="PF09677">
    <property type="entry name" value="TrbI_Ftype"/>
    <property type="match status" value="1"/>
</dbReference>
<keyword evidence="2" id="KW-1133">Transmembrane helix</keyword>